<protein>
    <submittedName>
        <fullName evidence="4">TIR-like protein DUF1863</fullName>
    </submittedName>
</protein>
<dbReference type="InterPro" id="IPR011990">
    <property type="entry name" value="TPR-like_helical_dom_sf"/>
</dbReference>
<keyword evidence="2" id="KW-1133">Transmembrane helix</keyword>
<dbReference type="Gene3D" id="1.25.40.10">
    <property type="entry name" value="Tetratricopeptide repeat domain"/>
    <property type="match status" value="1"/>
</dbReference>
<accession>A0A318E5H3</accession>
<dbReference type="SUPFAM" id="SSF52200">
    <property type="entry name" value="Toll/Interleukin receptor TIR domain"/>
    <property type="match status" value="1"/>
</dbReference>
<dbReference type="GO" id="GO:0007165">
    <property type="term" value="P:signal transduction"/>
    <property type="evidence" value="ECO:0007669"/>
    <property type="project" value="InterPro"/>
</dbReference>
<dbReference type="Pfam" id="PF13676">
    <property type="entry name" value="TIR_2"/>
    <property type="match status" value="1"/>
</dbReference>
<keyword evidence="2" id="KW-0472">Membrane</keyword>
<dbReference type="RefSeq" id="WP_110266127.1">
    <property type="nucleotide sequence ID" value="NZ_CAKZQT010000001.1"/>
</dbReference>
<proteinExistence type="predicted"/>
<feature type="transmembrane region" description="Helical" evidence="2">
    <location>
        <begin position="196"/>
        <end position="218"/>
    </location>
</feature>
<evidence type="ECO:0000313" key="4">
    <source>
        <dbReference type="EMBL" id="PXV65743.1"/>
    </source>
</evidence>
<dbReference type="EMBL" id="QICN01000009">
    <property type="protein sequence ID" value="PXV65743.1"/>
    <property type="molecule type" value="Genomic_DNA"/>
</dbReference>
<dbReference type="OrthoDB" id="7308181at2"/>
<dbReference type="InterPro" id="IPR035897">
    <property type="entry name" value="Toll_tir_struct_dom_sf"/>
</dbReference>
<dbReference type="AlphaFoldDB" id="A0A318E5H3"/>
<keyword evidence="1" id="KW-0802">TPR repeat</keyword>
<dbReference type="Gene3D" id="3.40.50.10140">
    <property type="entry name" value="Toll/interleukin-1 receptor homology (TIR) domain"/>
    <property type="match status" value="1"/>
</dbReference>
<dbReference type="InterPro" id="IPR019734">
    <property type="entry name" value="TPR_rpt"/>
</dbReference>
<gene>
    <name evidence="4" type="ORF">C8D93_109122</name>
</gene>
<evidence type="ECO:0000256" key="1">
    <source>
        <dbReference type="PROSITE-ProRule" id="PRU00339"/>
    </source>
</evidence>
<keyword evidence="2" id="KW-0812">Transmembrane</keyword>
<keyword evidence="5" id="KW-1185">Reference proteome</keyword>
<evidence type="ECO:0000256" key="2">
    <source>
        <dbReference type="SAM" id="Phobius"/>
    </source>
</evidence>
<evidence type="ECO:0000313" key="5">
    <source>
        <dbReference type="Proteomes" id="UP000248330"/>
    </source>
</evidence>
<comment type="caution">
    <text evidence="4">The sequence shown here is derived from an EMBL/GenBank/DDBJ whole genome shotgun (WGS) entry which is preliminary data.</text>
</comment>
<organism evidence="4 5">
    <name type="scientific">Sinimarinibacterium flocculans</name>
    <dbReference type="NCBI Taxonomy" id="985250"/>
    <lineage>
        <taxon>Bacteria</taxon>
        <taxon>Pseudomonadati</taxon>
        <taxon>Pseudomonadota</taxon>
        <taxon>Gammaproteobacteria</taxon>
        <taxon>Nevskiales</taxon>
        <taxon>Nevskiaceae</taxon>
        <taxon>Sinimarinibacterium</taxon>
    </lineage>
</organism>
<feature type="repeat" description="TPR" evidence="1">
    <location>
        <begin position="290"/>
        <end position="323"/>
    </location>
</feature>
<reference evidence="4 5" key="1">
    <citation type="submission" date="2018-04" db="EMBL/GenBank/DDBJ databases">
        <title>Genomic Encyclopedia of Type Strains, Phase IV (KMG-IV): sequencing the most valuable type-strain genomes for metagenomic binning, comparative biology and taxonomic classification.</title>
        <authorList>
            <person name="Goeker M."/>
        </authorList>
    </citation>
    <scope>NUCLEOTIDE SEQUENCE [LARGE SCALE GENOMIC DNA]</scope>
    <source>
        <strain evidence="4 5">DSM 104150</strain>
    </source>
</reference>
<name>A0A318E5H3_9GAMM</name>
<dbReference type="PROSITE" id="PS50005">
    <property type="entry name" value="TPR"/>
    <property type="match status" value="1"/>
</dbReference>
<feature type="domain" description="TIR" evidence="3">
    <location>
        <begin position="9"/>
        <end position="116"/>
    </location>
</feature>
<sequence>MTQGRYWAFISYSHADERVAKWLHKALETYRLPKKLVGTAQGGVEVPSRLFPVFRDRDELPSSDSLGAKISDALTRAESLIVIASRQSAASHWVNEEICTFKALGKGRRVFCVIADGEPFASEKGEPAEECFAPALRRQVGADGQLTDERAEPIAADIRPGKDGRRDALLKLVAGVLDIGLDVLKQRDAHRRQRRLTAIAAAAVAASVFTTGLSFLAIQSRNEAQAQRRLAEARQTQAEGLIQFLLGDLRKKLEPIGKLDILDSVGEQAMAYFGRVSPEQLSDAELAARAQALRQIGDVRVQQGKLAEASPAFQEALRLDEELVLRHPGDRQAIFNIAQSEFYIGYDHFERGEFEYTLPWFERYLASARKLVQLDPTNVESQLELAYAHNNMAAYFERTDQHEQMLRALDEATKAYLHLIDRNPNGSRFERSLVGALSWRCRGLRELLRLDESRRVIDEAIERQTDIVSTSDGEPVARYDLALLFNQKAVTALAAGEVAVMRDAAEAAVGQFEFLHRADPANHQWQKYQFVALQFEAIAAMLGGRSLPTRTPTEQLASCDRLRRQAPEDGQLAGVCMRNALVVAGVGLVQRDAPVVEAALRAAKELLEVLAGAERGRLEIDLRLLQFEQSASTERRERVVAALESSDARSPLEHAGRELRERWLALLLDRTARCKARTEWEQAGVGDENYFLFLARRCDGGPQPLAEGPASRPRSV</sequence>
<dbReference type="InterPro" id="IPR000157">
    <property type="entry name" value="TIR_dom"/>
</dbReference>
<evidence type="ECO:0000259" key="3">
    <source>
        <dbReference type="Pfam" id="PF13676"/>
    </source>
</evidence>
<dbReference type="Proteomes" id="UP000248330">
    <property type="component" value="Unassembled WGS sequence"/>
</dbReference>
<dbReference type="SMART" id="SM00028">
    <property type="entry name" value="TPR"/>
    <property type="match status" value="2"/>
</dbReference>
<dbReference type="SUPFAM" id="SSF48452">
    <property type="entry name" value="TPR-like"/>
    <property type="match status" value="1"/>
</dbReference>